<dbReference type="AlphaFoldDB" id="A0A5C3MKC5"/>
<reference evidence="1 2" key="1">
    <citation type="journal article" date="2019" name="Nat. Ecol. Evol.">
        <title>Megaphylogeny resolves global patterns of mushroom evolution.</title>
        <authorList>
            <person name="Varga T."/>
            <person name="Krizsan K."/>
            <person name="Foldi C."/>
            <person name="Dima B."/>
            <person name="Sanchez-Garcia M."/>
            <person name="Sanchez-Ramirez S."/>
            <person name="Szollosi G.J."/>
            <person name="Szarkandi J.G."/>
            <person name="Papp V."/>
            <person name="Albert L."/>
            <person name="Andreopoulos W."/>
            <person name="Angelini C."/>
            <person name="Antonin V."/>
            <person name="Barry K.W."/>
            <person name="Bougher N.L."/>
            <person name="Buchanan P."/>
            <person name="Buyck B."/>
            <person name="Bense V."/>
            <person name="Catcheside P."/>
            <person name="Chovatia M."/>
            <person name="Cooper J."/>
            <person name="Damon W."/>
            <person name="Desjardin D."/>
            <person name="Finy P."/>
            <person name="Geml J."/>
            <person name="Haridas S."/>
            <person name="Hughes K."/>
            <person name="Justo A."/>
            <person name="Karasinski D."/>
            <person name="Kautmanova I."/>
            <person name="Kiss B."/>
            <person name="Kocsube S."/>
            <person name="Kotiranta H."/>
            <person name="LaButti K.M."/>
            <person name="Lechner B.E."/>
            <person name="Liimatainen K."/>
            <person name="Lipzen A."/>
            <person name="Lukacs Z."/>
            <person name="Mihaltcheva S."/>
            <person name="Morgado L.N."/>
            <person name="Niskanen T."/>
            <person name="Noordeloos M.E."/>
            <person name="Ohm R.A."/>
            <person name="Ortiz-Santana B."/>
            <person name="Ovrebo C."/>
            <person name="Racz N."/>
            <person name="Riley R."/>
            <person name="Savchenko A."/>
            <person name="Shiryaev A."/>
            <person name="Soop K."/>
            <person name="Spirin V."/>
            <person name="Szebenyi C."/>
            <person name="Tomsovsky M."/>
            <person name="Tulloss R.E."/>
            <person name="Uehling J."/>
            <person name="Grigoriev I.V."/>
            <person name="Vagvolgyi C."/>
            <person name="Papp T."/>
            <person name="Martin F.M."/>
            <person name="Miettinen O."/>
            <person name="Hibbett D.S."/>
            <person name="Nagy L.G."/>
        </authorList>
    </citation>
    <scope>NUCLEOTIDE SEQUENCE [LARGE SCALE GENOMIC DNA]</scope>
    <source>
        <strain evidence="1 2">CBS 166.37</strain>
    </source>
</reference>
<dbReference type="Proteomes" id="UP000308652">
    <property type="component" value="Unassembled WGS sequence"/>
</dbReference>
<evidence type="ECO:0008006" key="3">
    <source>
        <dbReference type="Google" id="ProtNLM"/>
    </source>
</evidence>
<dbReference type="EMBL" id="ML213594">
    <property type="protein sequence ID" value="TFK41591.1"/>
    <property type="molecule type" value="Genomic_DNA"/>
</dbReference>
<accession>A0A5C3MKC5</accession>
<organism evidence="1 2">
    <name type="scientific">Crucibulum laeve</name>
    <dbReference type="NCBI Taxonomy" id="68775"/>
    <lineage>
        <taxon>Eukaryota</taxon>
        <taxon>Fungi</taxon>
        <taxon>Dikarya</taxon>
        <taxon>Basidiomycota</taxon>
        <taxon>Agaricomycotina</taxon>
        <taxon>Agaricomycetes</taxon>
        <taxon>Agaricomycetidae</taxon>
        <taxon>Agaricales</taxon>
        <taxon>Agaricineae</taxon>
        <taxon>Nidulariaceae</taxon>
        <taxon>Crucibulum</taxon>
    </lineage>
</organism>
<evidence type="ECO:0000313" key="2">
    <source>
        <dbReference type="Proteomes" id="UP000308652"/>
    </source>
</evidence>
<name>A0A5C3MKC5_9AGAR</name>
<keyword evidence="2" id="KW-1185">Reference proteome</keyword>
<evidence type="ECO:0000313" key="1">
    <source>
        <dbReference type="EMBL" id="TFK41591.1"/>
    </source>
</evidence>
<dbReference type="STRING" id="68775.A0A5C3MKC5"/>
<gene>
    <name evidence="1" type="ORF">BDQ12DRAFT_389913</name>
</gene>
<sequence length="459" mass="52283">MKIIIPRETWAEVFAHCLPEQLLEKKLGSSLQDNKQYCNSSYAPLLLCHVSHAWREIATSQSPLWTSLSIEVSSGRASCSIDAASMWMNSSGVLPLSLSLVQRSGSDENRRVTEDFLELYARHIDRWKNVEFDILRPLYRNEPSRKREAPLLERCFIHNSRVNESTVDAILPMLGNVPILSNLCLNWYPQQTGNKRDELIPWQRLLHLELQPISSVQQTLNLLQECENVVECVLSIEKMDRVDILITIEHLSLTSLVLSAPPRVLSAFFEQVTFPALKTLSIRTIEPMGVWTYPIFDAFLKRSGCRILCLEFHNLGISKDDLETCLKHDSMQSLEELHIIDGRDWLWEPLIDDSLLRILTETTEDKDDGPVNTDDNKLELDVLSTGIALNLACISISGDWCIRALDGAFADMIGSRCSRKGSRGRLNRLELQGSKVVSEKDLRELRLLEKEGLQLFFPQ</sequence>
<dbReference type="OrthoDB" id="2909371at2759"/>
<protein>
    <recommendedName>
        <fullName evidence="3">F-box domain-containing protein</fullName>
    </recommendedName>
</protein>
<proteinExistence type="predicted"/>